<organism evidence="7 8">
    <name type="scientific">Rhodobacter capsulatus</name>
    <name type="common">Rhodopseudomonas capsulata</name>
    <dbReference type="NCBI Taxonomy" id="1061"/>
    <lineage>
        <taxon>Bacteria</taxon>
        <taxon>Pseudomonadati</taxon>
        <taxon>Pseudomonadota</taxon>
        <taxon>Alphaproteobacteria</taxon>
        <taxon>Rhodobacterales</taxon>
        <taxon>Rhodobacter group</taxon>
        <taxon>Rhodobacter</taxon>
    </lineage>
</organism>
<dbReference type="Proteomes" id="UP000183812">
    <property type="component" value="Unassembled WGS sequence"/>
</dbReference>
<dbReference type="InterPro" id="IPR015424">
    <property type="entry name" value="PyrdxlP-dep_Trfase"/>
</dbReference>
<dbReference type="InterPro" id="IPR015421">
    <property type="entry name" value="PyrdxlP-dep_Trfase_major"/>
</dbReference>
<evidence type="ECO:0000256" key="1">
    <source>
        <dbReference type="ARBA" id="ARBA00022898"/>
    </source>
</evidence>
<dbReference type="Pfam" id="PF01041">
    <property type="entry name" value="DegT_DnrJ_EryC1"/>
    <property type="match status" value="1"/>
</dbReference>
<evidence type="ECO:0000313" key="7">
    <source>
        <dbReference type="EMBL" id="SDE45311.1"/>
    </source>
</evidence>
<dbReference type="GO" id="GO:0000271">
    <property type="term" value="P:polysaccharide biosynthetic process"/>
    <property type="evidence" value="ECO:0007669"/>
    <property type="project" value="TreeGrafter"/>
</dbReference>
<feature type="modified residue" description="N6-(pyridoxal phosphate)lysine" evidence="4">
    <location>
        <position position="205"/>
    </location>
</feature>
<evidence type="ECO:0000256" key="4">
    <source>
        <dbReference type="PIRSR" id="PIRSR000390-2"/>
    </source>
</evidence>
<evidence type="ECO:0000256" key="6">
    <source>
        <dbReference type="SAM" id="MobiDB-lite"/>
    </source>
</evidence>
<evidence type="ECO:0000256" key="3">
    <source>
        <dbReference type="PIRSR" id="PIRSR000390-1"/>
    </source>
</evidence>
<reference evidence="7 8" key="1">
    <citation type="submission" date="2016-10" db="EMBL/GenBank/DDBJ databases">
        <authorList>
            <person name="de Groot N.N."/>
        </authorList>
    </citation>
    <scope>NUCLEOTIDE SEQUENCE [LARGE SCALE GENOMIC DNA]</scope>
    <source>
        <strain evidence="8">DSM 938 / 37b4</strain>
    </source>
</reference>
<dbReference type="PANTHER" id="PTHR30244">
    <property type="entry name" value="TRANSAMINASE"/>
    <property type="match status" value="1"/>
</dbReference>
<comment type="similarity">
    <text evidence="2 5">Belongs to the DegT/DnrJ/EryC1 family.</text>
</comment>
<sequence>MLTPTPPGPPPPDNRPRLPVARPALPRTETLVPYLRQIDESRIYSNHGPLVAQLEARMAARLGLGRTGVISCSTGTMALVAAIRAARGLSRSRGGLCLLPAYTFVATAGAALSCGYDCHLVDIDPASWAMEPAALRRHPRLSEVGLVLPVAPYGRGIDLQGWQDFQDETGIAVVIDAAACLDGLMAPGRDLPRSIPLAVSLHATKSFGCGEGGLVLSRDTLLLQEAYKGLNNGFYLSREAQVVGLNGKMSEYAAAVALAELDGFAQKRAQWERVAASYARAGAEAGVRLWTAPEVSACYALIEARDAGQAATMAGRLHAAGIDFRAWYGAGLPAHPAYAGLSRDPLPVSADVAARLIGLPCFTDLAEADIARVVAVLAA</sequence>
<name>A0A1G7D1B4_RHOCA</name>
<protein>
    <submittedName>
        <fullName evidence="7">dTDP-4-amino-4,6-dideoxygalactose transaminase</fullName>
    </submittedName>
</protein>
<keyword evidence="1 4" id="KW-0663">Pyridoxal phosphate</keyword>
<gene>
    <name evidence="7" type="ORF">SAMN04244550_00451</name>
</gene>
<feature type="region of interest" description="Disordered" evidence="6">
    <location>
        <begin position="1"/>
        <end position="23"/>
    </location>
</feature>
<dbReference type="InterPro" id="IPR000653">
    <property type="entry name" value="DegT/StrS_aminotransferase"/>
</dbReference>
<dbReference type="GO" id="GO:0030170">
    <property type="term" value="F:pyridoxal phosphate binding"/>
    <property type="evidence" value="ECO:0007669"/>
    <property type="project" value="TreeGrafter"/>
</dbReference>
<dbReference type="GO" id="GO:0008483">
    <property type="term" value="F:transaminase activity"/>
    <property type="evidence" value="ECO:0007669"/>
    <property type="project" value="TreeGrafter"/>
</dbReference>
<dbReference type="SUPFAM" id="SSF53383">
    <property type="entry name" value="PLP-dependent transferases"/>
    <property type="match status" value="1"/>
</dbReference>
<dbReference type="PIRSF" id="PIRSF000390">
    <property type="entry name" value="PLP_StrS"/>
    <property type="match status" value="1"/>
</dbReference>
<evidence type="ECO:0000256" key="2">
    <source>
        <dbReference type="ARBA" id="ARBA00037999"/>
    </source>
</evidence>
<dbReference type="Gene3D" id="3.40.640.10">
    <property type="entry name" value="Type I PLP-dependent aspartate aminotransferase-like (Major domain)"/>
    <property type="match status" value="1"/>
</dbReference>
<evidence type="ECO:0000256" key="5">
    <source>
        <dbReference type="RuleBase" id="RU004508"/>
    </source>
</evidence>
<dbReference type="AlphaFoldDB" id="A0A1G7D1B4"/>
<accession>A0A1G7D1B4</accession>
<proteinExistence type="inferred from homology"/>
<dbReference type="EMBL" id="FNAY01000001">
    <property type="protein sequence ID" value="SDE45311.1"/>
    <property type="molecule type" value="Genomic_DNA"/>
</dbReference>
<feature type="active site" description="Proton acceptor" evidence="3">
    <location>
        <position position="205"/>
    </location>
</feature>
<dbReference type="PANTHER" id="PTHR30244:SF9">
    <property type="entry name" value="PROTEIN RV3402C"/>
    <property type="match status" value="1"/>
</dbReference>
<feature type="compositionally biased region" description="Pro residues" evidence="6">
    <location>
        <begin position="1"/>
        <end position="13"/>
    </location>
</feature>
<evidence type="ECO:0000313" key="8">
    <source>
        <dbReference type="Proteomes" id="UP000183812"/>
    </source>
</evidence>